<evidence type="ECO:0000313" key="2">
    <source>
        <dbReference type="Proteomes" id="UP000182894"/>
    </source>
</evidence>
<dbReference type="EMBL" id="FNCO01000023">
    <property type="protein sequence ID" value="SDJ19577.1"/>
    <property type="molecule type" value="Genomic_DNA"/>
</dbReference>
<sequence length="81" mass="9383">MIANPRPRRRKPTERQVGINQGFLYAAADLTRYIYDRGDAADLLRRAGLSDADCAWMDEVDKEQLRILRDDYGLRDLRGLD</sequence>
<accession>A0A1G8RRI1</accession>
<proteinExistence type="predicted"/>
<dbReference type="RefSeq" id="WP_074758585.1">
    <property type="nucleotide sequence ID" value="NZ_FNCO01000023.1"/>
</dbReference>
<organism evidence="1 2">
    <name type="scientific">Pseudomonas abietaniphila</name>
    <dbReference type="NCBI Taxonomy" id="89065"/>
    <lineage>
        <taxon>Bacteria</taxon>
        <taxon>Pseudomonadati</taxon>
        <taxon>Pseudomonadota</taxon>
        <taxon>Gammaproteobacteria</taxon>
        <taxon>Pseudomonadales</taxon>
        <taxon>Pseudomonadaceae</taxon>
        <taxon>Pseudomonas</taxon>
    </lineage>
</organism>
<dbReference type="Proteomes" id="UP000182894">
    <property type="component" value="Unassembled WGS sequence"/>
</dbReference>
<gene>
    <name evidence="1" type="ORF">SAMN05216605_12333</name>
</gene>
<dbReference type="STRING" id="89065.SAMN05216605_12333"/>
<keyword evidence="2" id="KW-1185">Reference proteome</keyword>
<name>A0A1G8RRI1_9PSED</name>
<dbReference type="OrthoDB" id="6944862at2"/>
<reference evidence="2" key="1">
    <citation type="submission" date="2016-10" db="EMBL/GenBank/DDBJ databases">
        <authorList>
            <person name="Varghese N."/>
            <person name="Submissions S."/>
        </authorList>
    </citation>
    <scope>NUCLEOTIDE SEQUENCE [LARGE SCALE GENOMIC DNA]</scope>
    <source>
        <strain evidence="2">ATCC 700689</strain>
    </source>
</reference>
<dbReference type="AlphaFoldDB" id="A0A1G8RRI1"/>
<protein>
    <submittedName>
        <fullName evidence="1">Uncharacterized protein</fullName>
    </submittedName>
</protein>
<evidence type="ECO:0000313" key="1">
    <source>
        <dbReference type="EMBL" id="SDJ19577.1"/>
    </source>
</evidence>